<gene>
    <name evidence="1" type="primary">jg6952</name>
    <name evidence="1" type="ORF">PAEG_LOCUS20893</name>
</gene>
<dbReference type="PANTHER" id="PTHR47027:SF20">
    <property type="entry name" value="REVERSE TRANSCRIPTASE-LIKE PROTEIN WITH RNA-DIRECTED DNA POLYMERASE DOMAIN"/>
    <property type="match status" value="1"/>
</dbReference>
<dbReference type="PANTHER" id="PTHR47027">
    <property type="entry name" value="REVERSE TRANSCRIPTASE DOMAIN-CONTAINING PROTEIN"/>
    <property type="match status" value="1"/>
</dbReference>
<evidence type="ECO:0000313" key="2">
    <source>
        <dbReference type="Proteomes" id="UP000838756"/>
    </source>
</evidence>
<protein>
    <submittedName>
        <fullName evidence="1">Jg6952 protein</fullName>
    </submittedName>
</protein>
<name>A0A8S4S0S9_9NEOP</name>
<sequence>MQKEVARRITNGWKTYWSLREAMKDNELHINLKSKLFNTCILPVLTYGCQSWSLNQETSNKLATSQYAMERSMLNIRKYDRVKKALIRNKTKTTDVINKIKRLKWRLAGHMERGHEKWSKKVTWWYPREG</sequence>
<keyword evidence="2" id="KW-1185">Reference proteome</keyword>
<dbReference type="AlphaFoldDB" id="A0A8S4S0S9"/>
<evidence type="ECO:0000313" key="1">
    <source>
        <dbReference type="EMBL" id="CAH2245012.1"/>
    </source>
</evidence>
<dbReference type="Proteomes" id="UP000838756">
    <property type="component" value="Unassembled WGS sequence"/>
</dbReference>
<comment type="caution">
    <text evidence="1">The sequence shown here is derived from an EMBL/GenBank/DDBJ whole genome shotgun (WGS) entry which is preliminary data.</text>
</comment>
<dbReference type="OrthoDB" id="410104at2759"/>
<reference evidence="1" key="1">
    <citation type="submission" date="2022-03" db="EMBL/GenBank/DDBJ databases">
        <authorList>
            <person name="Lindestad O."/>
        </authorList>
    </citation>
    <scope>NUCLEOTIDE SEQUENCE</scope>
</reference>
<organism evidence="1 2">
    <name type="scientific">Pararge aegeria aegeria</name>
    <dbReference type="NCBI Taxonomy" id="348720"/>
    <lineage>
        <taxon>Eukaryota</taxon>
        <taxon>Metazoa</taxon>
        <taxon>Ecdysozoa</taxon>
        <taxon>Arthropoda</taxon>
        <taxon>Hexapoda</taxon>
        <taxon>Insecta</taxon>
        <taxon>Pterygota</taxon>
        <taxon>Neoptera</taxon>
        <taxon>Endopterygota</taxon>
        <taxon>Lepidoptera</taxon>
        <taxon>Glossata</taxon>
        <taxon>Ditrysia</taxon>
        <taxon>Papilionoidea</taxon>
        <taxon>Nymphalidae</taxon>
        <taxon>Satyrinae</taxon>
        <taxon>Satyrini</taxon>
        <taxon>Parargina</taxon>
        <taxon>Pararge</taxon>
    </lineage>
</organism>
<dbReference type="EMBL" id="CAKXAJ010025884">
    <property type="protein sequence ID" value="CAH2245012.1"/>
    <property type="molecule type" value="Genomic_DNA"/>
</dbReference>
<accession>A0A8S4S0S9</accession>
<proteinExistence type="predicted"/>